<keyword evidence="2" id="KW-1185">Reference proteome</keyword>
<dbReference type="AlphaFoldDB" id="A0AAW0G9V6"/>
<accession>A0AAW0G9V6</accession>
<organism evidence="1 2">
    <name type="scientific">Cerrena zonata</name>
    <dbReference type="NCBI Taxonomy" id="2478898"/>
    <lineage>
        <taxon>Eukaryota</taxon>
        <taxon>Fungi</taxon>
        <taxon>Dikarya</taxon>
        <taxon>Basidiomycota</taxon>
        <taxon>Agaricomycotina</taxon>
        <taxon>Agaricomycetes</taxon>
        <taxon>Polyporales</taxon>
        <taxon>Cerrenaceae</taxon>
        <taxon>Cerrena</taxon>
    </lineage>
</organism>
<reference evidence="1 2" key="1">
    <citation type="submission" date="2022-09" db="EMBL/GenBank/DDBJ databases">
        <authorList>
            <person name="Palmer J.M."/>
        </authorList>
    </citation>
    <scope>NUCLEOTIDE SEQUENCE [LARGE SCALE GENOMIC DNA]</scope>
    <source>
        <strain evidence="1 2">DSM 7382</strain>
    </source>
</reference>
<evidence type="ECO:0008006" key="3">
    <source>
        <dbReference type="Google" id="ProtNLM"/>
    </source>
</evidence>
<evidence type="ECO:0000313" key="1">
    <source>
        <dbReference type="EMBL" id="KAK7688159.1"/>
    </source>
</evidence>
<evidence type="ECO:0000313" key="2">
    <source>
        <dbReference type="Proteomes" id="UP001385951"/>
    </source>
</evidence>
<name>A0AAW0G9V6_9APHY</name>
<dbReference type="Proteomes" id="UP001385951">
    <property type="component" value="Unassembled WGS sequence"/>
</dbReference>
<sequence>MAERAGYTVTMFLIDVSPSMGKMREEEVVDGLTGDVRTIETTNLEWSLQFVKLKIQEMIYNGRKTDQCGVILFGSEETNNVINDSDGGYEHVNEYIPHRTAQRLHLGKVISLTGF</sequence>
<comment type="caution">
    <text evidence="1">The sequence shown here is derived from an EMBL/GenBank/DDBJ whole genome shotgun (WGS) entry which is preliminary data.</text>
</comment>
<proteinExistence type="predicted"/>
<dbReference type="Gene3D" id="3.40.50.410">
    <property type="entry name" value="von Willebrand factor, type A domain"/>
    <property type="match status" value="1"/>
</dbReference>
<dbReference type="SUPFAM" id="SSF53300">
    <property type="entry name" value="vWA-like"/>
    <property type="match status" value="1"/>
</dbReference>
<gene>
    <name evidence="1" type="ORF">QCA50_008529</name>
</gene>
<protein>
    <recommendedName>
        <fullName evidence="3">Ku70/Ku80 N-terminal alpha/beta domain-containing protein</fullName>
    </recommendedName>
</protein>
<dbReference type="EMBL" id="JASBNA010000011">
    <property type="protein sequence ID" value="KAK7688159.1"/>
    <property type="molecule type" value="Genomic_DNA"/>
</dbReference>
<dbReference type="InterPro" id="IPR036465">
    <property type="entry name" value="vWFA_dom_sf"/>
</dbReference>